<evidence type="ECO:0000313" key="2">
    <source>
        <dbReference type="Proteomes" id="UP001501251"/>
    </source>
</evidence>
<comment type="caution">
    <text evidence="1">The sequence shown here is derived from an EMBL/GenBank/DDBJ whole genome shotgun (WGS) entry which is preliminary data.</text>
</comment>
<proteinExistence type="predicted"/>
<dbReference type="RefSeq" id="WP_344919910.1">
    <property type="nucleotide sequence ID" value="NZ_BAABAQ010000008.1"/>
</dbReference>
<accession>A0ABP8B2P4</accession>
<evidence type="ECO:0000313" key="1">
    <source>
        <dbReference type="EMBL" id="GAA4196645.1"/>
    </source>
</evidence>
<name>A0ABP8B2P4_9ACTN</name>
<organism evidence="1 2">
    <name type="scientific">Streptosporangium oxazolinicum</name>
    <dbReference type="NCBI Taxonomy" id="909287"/>
    <lineage>
        <taxon>Bacteria</taxon>
        <taxon>Bacillati</taxon>
        <taxon>Actinomycetota</taxon>
        <taxon>Actinomycetes</taxon>
        <taxon>Streptosporangiales</taxon>
        <taxon>Streptosporangiaceae</taxon>
        <taxon>Streptosporangium</taxon>
    </lineage>
</organism>
<dbReference type="Proteomes" id="UP001501251">
    <property type="component" value="Unassembled WGS sequence"/>
</dbReference>
<protein>
    <submittedName>
        <fullName evidence="1">Uncharacterized protein</fullName>
    </submittedName>
</protein>
<reference evidence="2" key="1">
    <citation type="journal article" date="2019" name="Int. J. Syst. Evol. Microbiol.">
        <title>The Global Catalogue of Microorganisms (GCM) 10K type strain sequencing project: providing services to taxonomists for standard genome sequencing and annotation.</title>
        <authorList>
            <consortium name="The Broad Institute Genomics Platform"/>
            <consortium name="The Broad Institute Genome Sequencing Center for Infectious Disease"/>
            <person name="Wu L."/>
            <person name="Ma J."/>
        </authorList>
    </citation>
    <scope>NUCLEOTIDE SEQUENCE [LARGE SCALE GENOMIC DNA]</scope>
    <source>
        <strain evidence="2">JCM 17388</strain>
    </source>
</reference>
<gene>
    <name evidence="1" type="ORF">GCM10022252_44310</name>
</gene>
<sequence>MTVITDRPAVTPRSLITPALFSRLTARIAIDHPEHAHQADVIMEQALAFLAACAVRPTARLAPSEIVDIGWHTFILYTREYAEFCQETAGRFIHHNPTDDNQAEGGCTAADTVAVIRGLGLPVVADLWGHAADCEGSGTGKCSQCHQGCTNSPTK</sequence>
<dbReference type="EMBL" id="BAABAQ010000008">
    <property type="protein sequence ID" value="GAA4196645.1"/>
    <property type="molecule type" value="Genomic_DNA"/>
</dbReference>
<keyword evidence="2" id="KW-1185">Reference proteome</keyword>